<name>A0A1N7FYL6_9NOCA</name>
<proteinExistence type="predicted"/>
<dbReference type="EMBL" id="FTNT01000006">
    <property type="protein sequence ID" value="SIS05412.1"/>
    <property type="molecule type" value="Genomic_DNA"/>
</dbReference>
<accession>A0A1N7FYL6</accession>
<sequence length="79" mass="8376">MAIDVKVGITDTPRELVVHTDLSSDDAQAKVEEALSGKSPLLNLVDDKGVRFLVPVTKIAYVEVGTPESRRVGFGGPGL</sequence>
<dbReference type="RefSeq" id="WP_076479894.1">
    <property type="nucleotide sequence ID" value="NZ_FTNT01000006.1"/>
</dbReference>
<keyword evidence="2" id="KW-1185">Reference proteome</keyword>
<evidence type="ECO:0000313" key="2">
    <source>
        <dbReference type="Proteomes" id="UP000186218"/>
    </source>
</evidence>
<dbReference type="Pfam" id="PF11305">
    <property type="entry name" value="DUF3107"/>
    <property type="match status" value="1"/>
</dbReference>
<dbReference type="STRING" id="1344003.SAMN05445060_2420"/>
<reference evidence="1 2" key="1">
    <citation type="submission" date="2017-01" db="EMBL/GenBank/DDBJ databases">
        <authorList>
            <person name="Mah S.A."/>
            <person name="Swanson W.J."/>
            <person name="Moy G.W."/>
            <person name="Vacquier V.D."/>
        </authorList>
    </citation>
    <scope>NUCLEOTIDE SEQUENCE [LARGE SCALE GENOMIC DNA]</scope>
    <source>
        <strain evidence="1 2">CPCC 203464</strain>
    </source>
</reference>
<evidence type="ECO:0008006" key="3">
    <source>
        <dbReference type="Google" id="ProtNLM"/>
    </source>
</evidence>
<dbReference type="InterPro" id="IPR021456">
    <property type="entry name" value="DUF3107"/>
</dbReference>
<organism evidence="1 2">
    <name type="scientific">Williamsia sterculiae</name>
    <dbReference type="NCBI Taxonomy" id="1344003"/>
    <lineage>
        <taxon>Bacteria</taxon>
        <taxon>Bacillati</taxon>
        <taxon>Actinomycetota</taxon>
        <taxon>Actinomycetes</taxon>
        <taxon>Mycobacteriales</taxon>
        <taxon>Nocardiaceae</taxon>
        <taxon>Williamsia</taxon>
    </lineage>
</organism>
<evidence type="ECO:0000313" key="1">
    <source>
        <dbReference type="EMBL" id="SIS05412.1"/>
    </source>
</evidence>
<dbReference type="AlphaFoldDB" id="A0A1N7FYL6"/>
<dbReference type="OrthoDB" id="3268468at2"/>
<protein>
    <recommendedName>
        <fullName evidence="3">ATP-binding protein</fullName>
    </recommendedName>
</protein>
<gene>
    <name evidence="1" type="ORF">SAMN05445060_2420</name>
</gene>
<dbReference type="Proteomes" id="UP000186218">
    <property type="component" value="Unassembled WGS sequence"/>
</dbReference>